<dbReference type="Proteomes" id="UP000228689">
    <property type="component" value="Unassembled WGS sequence"/>
</dbReference>
<accession>A0A2M7REW9</accession>
<evidence type="ECO:0000313" key="2">
    <source>
        <dbReference type="EMBL" id="PIY95204.1"/>
    </source>
</evidence>
<keyword evidence="1" id="KW-0472">Membrane</keyword>
<feature type="transmembrane region" description="Helical" evidence="1">
    <location>
        <begin position="7"/>
        <end position="28"/>
    </location>
</feature>
<sequence length="122" mass="13076">MKKFFKGLFIFFEVLFVIEIIALAYFWFADPLGIVKYFNGESPAHAIVSDAAGDAVSDNPLLNTDQAAALSGLGIDPASLPTEIDASMEKCLTEAVGQARAKEIIDGVAPTAVDFFKAKDCL</sequence>
<keyword evidence="1" id="KW-1133">Transmembrane helix</keyword>
<protein>
    <submittedName>
        <fullName evidence="2">Uncharacterized protein</fullName>
    </submittedName>
</protein>
<gene>
    <name evidence="2" type="ORF">COY67_01165</name>
</gene>
<name>A0A2M7REW9_9BACT</name>
<evidence type="ECO:0000313" key="3">
    <source>
        <dbReference type="Proteomes" id="UP000228689"/>
    </source>
</evidence>
<comment type="caution">
    <text evidence="2">The sequence shown here is derived from an EMBL/GenBank/DDBJ whole genome shotgun (WGS) entry which is preliminary data.</text>
</comment>
<evidence type="ECO:0000256" key="1">
    <source>
        <dbReference type="SAM" id="Phobius"/>
    </source>
</evidence>
<organism evidence="2 3">
    <name type="scientific">Candidatus Komeilibacteria bacterium CG_4_10_14_0_8_um_filter_37_78</name>
    <dbReference type="NCBI Taxonomy" id="1974471"/>
    <lineage>
        <taxon>Bacteria</taxon>
        <taxon>Candidatus Komeiliibacteriota</taxon>
    </lineage>
</organism>
<proteinExistence type="predicted"/>
<reference evidence="3" key="1">
    <citation type="submission" date="2017-09" db="EMBL/GenBank/DDBJ databases">
        <title>Depth-based differentiation of microbial function through sediment-hosted aquifers and enrichment of novel symbionts in the deep terrestrial subsurface.</title>
        <authorList>
            <person name="Probst A.J."/>
            <person name="Ladd B."/>
            <person name="Jarett J.K."/>
            <person name="Geller-Mcgrath D.E."/>
            <person name="Sieber C.M.K."/>
            <person name="Emerson J.B."/>
            <person name="Anantharaman K."/>
            <person name="Thomas B.C."/>
            <person name="Malmstrom R."/>
            <person name="Stieglmeier M."/>
            <person name="Klingl A."/>
            <person name="Woyke T."/>
            <person name="Ryan C.M."/>
            <person name="Banfield J.F."/>
        </authorList>
    </citation>
    <scope>NUCLEOTIDE SEQUENCE [LARGE SCALE GENOMIC DNA]</scope>
</reference>
<dbReference type="AlphaFoldDB" id="A0A2M7REW9"/>
<keyword evidence="1" id="KW-0812">Transmembrane</keyword>
<dbReference type="EMBL" id="PFMC01000028">
    <property type="protein sequence ID" value="PIY95204.1"/>
    <property type="molecule type" value="Genomic_DNA"/>
</dbReference>